<dbReference type="EMBL" id="JANJYJ010000006">
    <property type="protein sequence ID" value="KAK3205619.1"/>
    <property type="molecule type" value="Genomic_DNA"/>
</dbReference>
<dbReference type="Proteomes" id="UP001281410">
    <property type="component" value="Unassembled WGS sequence"/>
</dbReference>
<name>A0AAE0E483_9ROSI</name>
<dbReference type="PANTHER" id="PTHR33116:SF86">
    <property type="entry name" value="REVERSE TRANSCRIPTASE DOMAIN-CONTAINING PROTEIN"/>
    <property type="match status" value="1"/>
</dbReference>
<proteinExistence type="predicted"/>
<sequence>MSSKFWWGSRGGKQKINWIKWESLCLPKGGGGLGFKHLSAFNQSLLAKQAWRILKGPGSVAAQVLKAKYFINGDFLSASANAGCSHICRSLIWGRTLLVNGLRWVVGDGQSIRVFKDSWIPRPTTFKTITADPRSDLRVAALFDANRRGWDVDKLNSVLLQLIRMFFYLSISWGV</sequence>
<evidence type="ECO:0000313" key="1">
    <source>
        <dbReference type="EMBL" id="KAK3205619.1"/>
    </source>
</evidence>
<protein>
    <submittedName>
        <fullName evidence="1">Uncharacterized protein</fullName>
    </submittedName>
</protein>
<organism evidence="1 2">
    <name type="scientific">Dipteronia sinensis</name>
    <dbReference type="NCBI Taxonomy" id="43782"/>
    <lineage>
        <taxon>Eukaryota</taxon>
        <taxon>Viridiplantae</taxon>
        <taxon>Streptophyta</taxon>
        <taxon>Embryophyta</taxon>
        <taxon>Tracheophyta</taxon>
        <taxon>Spermatophyta</taxon>
        <taxon>Magnoliopsida</taxon>
        <taxon>eudicotyledons</taxon>
        <taxon>Gunneridae</taxon>
        <taxon>Pentapetalae</taxon>
        <taxon>rosids</taxon>
        <taxon>malvids</taxon>
        <taxon>Sapindales</taxon>
        <taxon>Sapindaceae</taxon>
        <taxon>Hippocastanoideae</taxon>
        <taxon>Acereae</taxon>
        <taxon>Dipteronia</taxon>
    </lineage>
</organism>
<keyword evidence="2" id="KW-1185">Reference proteome</keyword>
<dbReference type="PANTHER" id="PTHR33116">
    <property type="entry name" value="REVERSE TRANSCRIPTASE ZINC-BINDING DOMAIN-CONTAINING PROTEIN-RELATED-RELATED"/>
    <property type="match status" value="1"/>
</dbReference>
<evidence type="ECO:0000313" key="2">
    <source>
        <dbReference type="Proteomes" id="UP001281410"/>
    </source>
</evidence>
<gene>
    <name evidence="1" type="ORF">Dsin_019665</name>
</gene>
<accession>A0AAE0E483</accession>
<comment type="caution">
    <text evidence="1">The sequence shown here is derived from an EMBL/GenBank/DDBJ whole genome shotgun (WGS) entry which is preliminary data.</text>
</comment>
<dbReference type="AlphaFoldDB" id="A0AAE0E483"/>
<reference evidence="1" key="1">
    <citation type="journal article" date="2023" name="Plant J.">
        <title>Genome sequences and population genomics provide insights into the demographic history, inbreeding, and mutation load of two 'living fossil' tree species of Dipteronia.</title>
        <authorList>
            <person name="Feng Y."/>
            <person name="Comes H.P."/>
            <person name="Chen J."/>
            <person name="Zhu S."/>
            <person name="Lu R."/>
            <person name="Zhang X."/>
            <person name="Li P."/>
            <person name="Qiu J."/>
            <person name="Olsen K.M."/>
            <person name="Qiu Y."/>
        </authorList>
    </citation>
    <scope>NUCLEOTIDE SEQUENCE</scope>
    <source>
        <strain evidence="1">NBL</strain>
    </source>
</reference>